<dbReference type="PANTHER" id="PTHR37563">
    <property type="entry name" value="PHYTANOYL-COA DIOXYGENASE FAMILY PROTEIN (AFU_ORTHOLOGUE AFUA_2G03330)"/>
    <property type="match status" value="1"/>
</dbReference>
<organism evidence="1 2">
    <name type="scientific">Durusdinium trenchii</name>
    <dbReference type="NCBI Taxonomy" id="1381693"/>
    <lineage>
        <taxon>Eukaryota</taxon>
        <taxon>Sar</taxon>
        <taxon>Alveolata</taxon>
        <taxon>Dinophyceae</taxon>
        <taxon>Suessiales</taxon>
        <taxon>Symbiodiniaceae</taxon>
        <taxon>Durusdinium</taxon>
    </lineage>
</organism>
<evidence type="ECO:0000313" key="1">
    <source>
        <dbReference type="EMBL" id="CAK9099179.1"/>
    </source>
</evidence>
<proteinExistence type="predicted"/>
<evidence type="ECO:0000313" key="2">
    <source>
        <dbReference type="Proteomes" id="UP001642484"/>
    </source>
</evidence>
<sequence length="517" mass="57242">MASMATRGLARWQNVLRPEVCRALRAEAITMLQEVSRPSLRAVWHNLQRWLLDPIREPKARHILRTPLTRCVRDGLEPLALLAAELGLRPSARLVELNFTISLPGAPAQQPHSDISPMQSLPRIITFWAALQDIDLSMGPTAIWPGSHVLAKDFISSLPEELQKPRQVPEYIYVEGELQAVSRLGQPIGEEELEEERRQSAEAAEQLLQVITRTPPEFMSMEVGDVVAMDCRVFHQGGANISSKTRVLFNASFQLDENYDDSLSCGNQTVSPKIHGFTYHSLPEVLQANYRISDFTDPESLRICTKGLFLQCTGERELKAEIRAAQRLLLEVAESARHISPERLTATQLSSLKAAPPEPASLPALPGFGSQGSGDSMGVQLDVGTLTVHQDAVEWNVPGVRARARLGTVPPLISEAFEVERFPDIKALRLKIFPLGSRRRTKPGHCSLYLTGPQGAHLQFMLRMGSVEHGPLECIFDRPEKDSGRHDFCVLEDELEVDGSALVHLTVLRADLVAAGT</sequence>
<dbReference type="SUPFAM" id="SSF51197">
    <property type="entry name" value="Clavaminate synthase-like"/>
    <property type="match status" value="1"/>
</dbReference>
<keyword evidence="2" id="KW-1185">Reference proteome</keyword>
<dbReference type="Pfam" id="PF05721">
    <property type="entry name" value="PhyH"/>
    <property type="match status" value="1"/>
</dbReference>
<dbReference type="EMBL" id="CAXAMN010025918">
    <property type="protein sequence ID" value="CAK9099179.1"/>
    <property type="molecule type" value="Genomic_DNA"/>
</dbReference>
<gene>
    <name evidence="1" type="ORF">CCMP2556_LOCUS46941</name>
</gene>
<reference evidence="1 2" key="1">
    <citation type="submission" date="2024-02" db="EMBL/GenBank/DDBJ databases">
        <authorList>
            <person name="Chen Y."/>
            <person name="Shah S."/>
            <person name="Dougan E. K."/>
            <person name="Thang M."/>
            <person name="Chan C."/>
        </authorList>
    </citation>
    <scope>NUCLEOTIDE SEQUENCE [LARGE SCALE GENOMIC DNA]</scope>
</reference>
<dbReference type="PANTHER" id="PTHR37563:SF2">
    <property type="entry name" value="PHYTANOYL-COA DIOXYGENASE FAMILY PROTEIN (AFU_ORTHOLOGUE AFUA_2G03330)"/>
    <property type="match status" value="1"/>
</dbReference>
<dbReference type="Proteomes" id="UP001642484">
    <property type="component" value="Unassembled WGS sequence"/>
</dbReference>
<dbReference type="InterPro" id="IPR051961">
    <property type="entry name" value="Fungal_Metabolite_Diox"/>
</dbReference>
<name>A0ABP0RF16_9DINO</name>
<dbReference type="Gene3D" id="2.60.120.620">
    <property type="entry name" value="q2cbj1_9rhob like domain"/>
    <property type="match status" value="1"/>
</dbReference>
<protein>
    <submittedName>
        <fullName evidence="1">Uncharacterized protein</fullName>
    </submittedName>
</protein>
<accession>A0ABP0RF16</accession>
<comment type="caution">
    <text evidence="1">The sequence shown here is derived from an EMBL/GenBank/DDBJ whole genome shotgun (WGS) entry which is preliminary data.</text>
</comment>
<dbReference type="InterPro" id="IPR008775">
    <property type="entry name" value="Phytyl_CoA_dOase-like"/>
</dbReference>